<evidence type="ECO:0000313" key="1">
    <source>
        <dbReference type="EMBL" id="PON42960.1"/>
    </source>
</evidence>
<dbReference type="Proteomes" id="UP000237000">
    <property type="component" value="Unassembled WGS sequence"/>
</dbReference>
<dbReference type="AlphaFoldDB" id="A0A2P5B2C9"/>
<accession>A0A2P5B2C9</accession>
<comment type="caution">
    <text evidence="1">The sequence shown here is derived from an EMBL/GenBank/DDBJ whole genome shotgun (WGS) entry which is preliminary data.</text>
</comment>
<reference evidence="2" key="1">
    <citation type="submission" date="2016-06" db="EMBL/GenBank/DDBJ databases">
        <title>Parallel loss of symbiosis genes in relatives of nitrogen-fixing non-legume Parasponia.</title>
        <authorList>
            <person name="Van Velzen R."/>
            <person name="Holmer R."/>
            <person name="Bu F."/>
            <person name="Rutten L."/>
            <person name="Van Zeijl A."/>
            <person name="Liu W."/>
            <person name="Santuari L."/>
            <person name="Cao Q."/>
            <person name="Sharma T."/>
            <person name="Shen D."/>
            <person name="Roswanjaya Y."/>
            <person name="Wardhani T."/>
            <person name="Kalhor M.S."/>
            <person name="Jansen J."/>
            <person name="Van den Hoogen J."/>
            <person name="Gungor B."/>
            <person name="Hartog M."/>
            <person name="Hontelez J."/>
            <person name="Verver J."/>
            <person name="Yang W.-C."/>
            <person name="Schijlen E."/>
            <person name="Repin R."/>
            <person name="Schilthuizen M."/>
            <person name="Schranz E."/>
            <person name="Heidstra R."/>
            <person name="Miyata K."/>
            <person name="Fedorova E."/>
            <person name="Kohlen W."/>
            <person name="Bisseling T."/>
            <person name="Smit S."/>
            <person name="Geurts R."/>
        </authorList>
    </citation>
    <scope>NUCLEOTIDE SEQUENCE [LARGE SCALE GENOMIC DNA]</scope>
    <source>
        <strain evidence="2">cv. RG33-2</strain>
    </source>
</reference>
<organism evidence="1 2">
    <name type="scientific">Trema orientale</name>
    <name type="common">Charcoal tree</name>
    <name type="synonym">Celtis orientalis</name>
    <dbReference type="NCBI Taxonomy" id="63057"/>
    <lineage>
        <taxon>Eukaryota</taxon>
        <taxon>Viridiplantae</taxon>
        <taxon>Streptophyta</taxon>
        <taxon>Embryophyta</taxon>
        <taxon>Tracheophyta</taxon>
        <taxon>Spermatophyta</taxon>
        <taxon>Magnoliopsida</taxon>
        <taxon>eudicotyledons</taxon>
        <taxon>Gunneridae</taxon>
        <taxon>Pentapetalae</taxon>
        <taxon>rosids</taxon>
        <taxon>fabids</taxon>
        <taxon>Rosales</taxon>
        <taxon>Cannabaceae</taxon>
        <taxon>Trema</taxon>
    </lineage>
</organism>
<keyword evidence="2" id="KW-1185">Reference proteome</keyword>
<sequence>MNLYSMVFRRLQFTNIPQSNQMAPTVIDTFSGCFTMLKGFKVKSKHMLESITSQLTGKLFHRRMWLNLSMKKLKRFKYPP</sequence>
<dbReference type="InParanoid" id="A0A2P5B2C9"/>
<dbReference type="EMBL" id="JXTC01000623">
    <property type="protein sequence ID" value="PON42960.1"/>
    <property type="molecule type" value="Genomic_DNA"/>
</dbReference>
<gene>
    <name evidence="1" type="ORF">TorRG33x02_334690</name>
</gene>
<name>A0A2P5B2C9_TREOI</name>
<dbReference type="OrthoDB" id="10427971at2759"/>
<proteinExistence type="predicted"/>
<protein>
    <submittedName>
        <fullName evidence="1">Uncharacterized protein</fullName>
    </submittedName>
</protein>
<evidence type="ECO:0000313" key="2">
    <source>
        <dbReference type="Proteomes" id="UP000237000"/>
    </source>
</evidence>